<keyword evidence="2" id="KW-1185">Reference proteome</keyword>
<evidence type="ECO:0000313" key="1">
    <source>
        <dbReference type="EMBL" id="RUS23677.1"/>
    </source>
</evidence>
<dbReference type="AlphaFoldDB" id="A0A433Q1M8"/>
<sequence>MMTSCPDPFCTYTTSDESSEIFTVLPPTSLISPAPHNGSPTPRELGQLPPSSQTYALTDTTVVPSALGDFADITYAYGYARDPSNINPSSYLRDPFLRVDMVGTQGGIVNAAVEETPLGRSGSAGGFVSKTTEEAVSREAVTEKVAPVPTVAVDMARLEFGRRESIAEVNEDAESMVENMRVTEREMYAERPLTVTSVATDTDEDQDTDVDVDGEETLLNSFAQRMTSTAPSTKTHQPLKIGNEAFNQFSFGEEDVGIKKAFVMGPAHSGYEEKKEHGGGEVRQVEVTTQTFGVFEGIVA</sequence>
<dbReference type="EMBL" id="RBNJ01018948">
    <property type="protein sequence ID" value="RUS23677.1"/>
    <property type="molecule type" value="Genomic_DNA"/>
</dbReference>
<protein>
    <submittedName>
        <fullName evidence="1">Uncharacterized protein</fullName>
    </submittedName>
</protein>
<comment type="caution">
    <text evidence="1">The sequence shown here is derived from an EMBL/GenBank/DDBJ whole genome shotgun (WGS) entry which is preliminary data.</text>
</comment>
<organism evidence="1 2">
    <name type="scientific">Jimgerdemannia flammicorona</name>
    <dbReference type="NCBI Taxonomy" id="994334"/>
    <lineage>
        <taxon>Eukaryota</taxon>
        <taxon>Fungi</taxon>
        <taxon>Fungi incertae sedis</taxon>
        <taxon>Mucoromycota</taxon>
        <taxon>Mucoromycotina</taxon>
        <taxon>Endogonomycetes</taxon>
        <taxon>Endogonales</taxon>
        <taxon>Endogonaceae</taxon>
        <taxon>Jimgerdemannia</taxon>
    </lineage>
</organism>
<accession>A0A433Q1M8</accession>
<dbReference type="Proteomes" id="UP000274822">
    <property type="component" value="Unassembled WGS sequence"/>
</dbReference>
<gene>
    <name evidence="1" type="ORF">BC938DRAFT_474781</name>
</gene>
<evidence type="ECO:0000313" key="2">
    <source>
        <dbReference type="Proteomes" id="UP000274822"/>
    </source>
</evidence>
<reference evidence="1 2" key="1">
    <citation type="journal article" date="2018" name="New Phytol.">
        <title>Phylogenomics of Endogonaceae and evolution of mycorrhizas within Mucoromycota.</title>
        <authorList>
            <person name="Chang Y."/>
            <person name="Desiro A."/>
            <person name="Na H."/>
            <person name="Sandor L."/>
            <person name="Lipzen A."/>
            <person name="Clum A."/>
            <person name="Barry K."/>
            <person name="Grigoriev I.V."/>
            <person name="Martin F.M."/>
            <person name="Stajich J.E."/>
            <person name="Smith M.E."/>
            <person name="Bonito G."/>
            <person name="Spatafora J.W."/>
        </authorList>
    </citation>
    <scope>NUCLEOTIDE SEQUENCE [LARGE SCALE GENOMIC DNA]</scope>
    <source>
        <strain evidence="1 2">AD002</strain>
    </source>
</reference>
<proteinExistence type="predicted"/>
<name>A0A433Q1M8_9FUNG</name>